<dbReference type="GO" id="GO:0003676">
    <property type="term" value="F:nucleic acid binding"/>
    <property type="evidence" value="ECO:0007669"/>
    <property type="project" value="InterPro"/>
</dbReference>
<sequence>MRVLPPEEHEDLRAQVRVSPDLTLTEHAALWREGHPAASPSTPVRRFKMLGLTRKKTLAASERDERSERSSSPIWLKPCRVTCCTWTSVAFRPPWRAPMPSRATGMGALPRNRGKNRTLLCALTLAGPTAPLVIEGRVNMDVFITYVQTVLVPVLRPGQVVVLDNLGAHLRPKVRELVEAAGALLVDLPPDSPDLNSIKLMFSKLQAIMWALAARTREGVLHTLR</sequence>
<keyword evidence="3" id="KW-1185">Reference proteome</keyword>
<dbReference type="AlphaFoldDB" id="A0A2T3W3Y4"/>
<evidence type="ECO:0000313" key="2">
    <source>
        <dbReference type="EMBL" id="PTA66606.1"/>
    </source>
</evidence>
<dbReference type="PANTHER" id="PTHR46564:SF1">
    <property type="entry name" value="TRANSPOSASE"/>
    <property type="match status" value="1"/>
</dbReference>
<dbReference type="Proteomes" id="UP000240317">
    <property type="component" value="Unassembled WGS sequence"/>
</dbReference>
<dbReference type="PANTHER" id="PTHR46564">
    <property type="entry name" value="TRANSPOSASE"/>
    <property type="match status" value="1"/>
</dbReference>
<dbReference type="InterPro" id="IPR036397">
    <property type="entry name" value="RNaseH_sf"/>
</dbReference>
<protein>
    <recommendedName>
        <fullName evidence="1">Tc1-like transposase DDE domain-containing protein</fullName>
    </recommendedName>
</protein>
<name>A0A2T3W3Y4_9DEIO</name>
<evidence type="ECO:0000313" key="3">
    <source>
        <dbReference type="Proteomes" id="UP000240317"/>
    </source>
</evidence>
<evidence type="ECO:0000259" key="1">
    <source>
        <dbReference type="Pfam" id="PF13358"/>
    </source>
</evidence>
<reference evidence="2 3" key="1">
    <citation type="submission" date="2018-03" db="EMBL/GenBank/DDBJ databases">
        <title>Draft genome of Deinococcus sp. OD32.</title>
        <authorList>
            <person name="Wang X.-P."/>
            <person name="Du Z.-J."/>
        </authorList>
    </citation>
    <scope>NUCLEOTIDE SEQUENCE [LARGE SCALE GENOMIC DNA]</scope>
    <source>
        <strain evidence="2 3">OD32</strain>
    </source>
</reference>
<gene>
    <name evidence="2" type="ORF">C8263_17035</name>
</gene>
<dbReference type="EMBL" id="PYSV01000024">
    <property type="protein sequence ID" value="PTA66606.1"/>
    <property type="molecule type" value="Genomic_DNA"/>
</dbReference>
<dbReference type="Gene3D" id="3.30.420.10">
    <property type="entry name" value="Ribonuclease H-like superfamily/Ribonuclease H"/>
    <property type="match status" value="1"/>
</dbReference>
<feature type="domain" description="Tc1-like transposase DDE" evidence="1">
    <location>
        <begin position="110"/>
        <end position="210"/>
    </location>
</feature>
<accession>A0A2T3W3Y4</accession>
<dbReference type="InterPro" id="IPR038717">
    <property type="entry name" value="Tc1-like_DDE_dom"/>
</dbReference>
<comment type="caution">
    <text evidence="2">The sequence shown here is derived from an EMBL/GenBank/DDBJ whole genome shotgun (WGS) entry which is preliminary data.</text>
</comment>
<proteinExistence type="predicted"/>
<dbReference type="Pfam" id="PF13358">
    <property type="entry name" value="DDE_3"/>
    <property type="match status" value="1"/>
</dbReference>
<organism evidence="2 3">
    <name type="scientific">Deinococcus arcticus</name>
    <dbReference type="NCBI Taxonomy" id="2136176"/>
    <lineage>
        <taxon>Bacteria</taxon>
        <taxon>Thermotogati</taxon>
        <taxon>Deinococcota</taxon>
        <taxon>Deinococci</taxon>
        <taxon>Deinococcales</taxon>
        <taxon>Deinococcaceae</taxon>
        <taxon>Deinococcus</taxon>
    </lineage>
</organism>